<dbReference type="EMBL" id="JBAMIC010000012">
    <property type="protein sequence ID" value="KAK7099010.1"/>
    <property type="molecule type" value="Genomic_DNA"/>
</dbReference>
<feature type="compositionally biased region" description="Basic and acidic residues" evidence="1">
    <location>
        <begin position="286"/>
        <end position="298"/>
    </location>
</feature>
<evidence type="ECO:0000313" key="3">
    <source>
        <dbReference type="EMBL" id="KAK7099010.1"/>
    </source>
</evidence>
<feature type="region of interest" description="Disordered" evidence="1">
    <location>
        <begin position="46"/>
        <end position="70"/>
    </location>
</feature>
<evidence type="ECO:0000313" key="4">
    <source>
        <dbReference type="Proteomes" id="UP001374579"/>
    </source>
</evidence>
<name>A0AAN9B850_9CAEN</name>
<reference evidence="3 4" key="1">
    <citation type="submission" date="2024-02" db="EMBL/GenBank/DDBJ databases">
        <title>Chromosome-scale genome assembly of the rough periwinkle Littorina saxatilis.</title>
        <authorList>
            <person name="De Jode A."/>
            <person name="Faria R."/>
            <person name="Formenti G."/>
            <person name="Sims Y."/>
            <person name="Smith T.P."/>
            <person name="Tracey A."/>
            <person name="Wood J.M.D."/>
            <person name="Zagrodzka Z.B."/>
            <person name="Johannesson K."/>
            <person name="Butlin R.K."/>
            <person name="Leder E.H."/>
        </authorList>
    </citation>
    <scope>NUCLEOTIDE SEQUENCE [LARGE SCALE GENOMIC DNA]</scope>
    <source>
        <strain evidence="3">Snail1</strain>
        <tissue evidence="3">Muscle</tissue>
    </source>
</reference>
<feature type="region of interest" description="Disordered" evidence="1">
    <location>
        <begin position="89"/>
        <end position="305"/>
    </location>
</feature>
<dbReference type="AlphaFoldDB" id="A0AAN9B850"/>
<accession>A0AAN9B850</accession>
<feature type="compositionally biased region" description="Polar residues" evidence="1">
    <location>
        <begin position="202"/>
        <end position="219"/>
    </location>
</feature>
<organism evidence="3 4">
    <name type="scientific">Littorina saxatilis</name>
    <dbReference type="NCBI Taxonomy" id="31220"/>
    <lineage>
        <taxon>Eukaryota</taxon>
        <taxon>Metazoa</taxon>
        <taxon>Spiralia</taxon>
        <taxon>Lophotrochozoa</taxon>
        <taxon>Mollusca</taxon>
        <taxon>Gastropoda</taxon>
        <taxon>Caenogastropoda</taxon>
        <taxon>Littorinimorpha</taxon>
        <taxon>Littorinoidea</taxon>
        <taxon>Littorinidae</taxon>
        <taxon>Littorina</taxon>
    </lineage>
</organism>
<feature type="compositionally biased region" description="Polar residues" evidence="1">
    <location>
        <begin position="179"/>
        <end position="190"/>
    </location>
</feature>
<feature type="compositionally biased region" description="Polar residues" evidence="1">
    <location>
        <begin position="113"/>
        <end position="138"/>
    </location>
</feature>
<protein>
    <submittedName>
        <fullName evidence="3">Uncharacterized protein</fullName>
    </submittedName>
</protein>
<keyword evidence="4" id="KW-1185">Reference proteome</keyword>
<comment type="caution">
    <text evidence="3">The sequence shown here is derived from an EMBL/GenBank/DDBJ whole genome shotgun (WGS) entry which is preliminary data.</text>
</comment>
<evidence type="ECO:0000256" key="1">
    <source>
        <dbReference type="SAM" id="MobiDB-lite"/>
    </source>
</evidence>
<proteinExistence type="predicted"/>
<sequence>MPTSGKQSSDDEGLGTGPVVAIVIVIVIVVVVVVVIGVIVVRRRNGSEKNNRASGPAGSTSPGDFNVGGVEGHDNLVYSANQLAMDTIPPMSGHAANPENTANADNTPDYYNVSGQNATETNPSEPSQDNLYENTRTAPPTEEYAVVDKNGKTKQGPRPDDEYVLPNKDQQKKIEKQAGQGQQKNAIPTENKTKKGRKTDHQANQPALISNAAGRSTQAEEAAAAGTSDYEPVAGDSGMTSSRPEQPSDMYNKLGDKGRAGMQLNSPQKHYDHLSAPDGDYSGMNLEDKIRDQQREAVADQYNHI</sequence>
<keyword evidence="2" id="KW-0812">Transmembrane</keyword>
<keyword evidence="2" id="KW-0472">Membrane</keyword>
<gene>
    <name evidence="3" type="ORF">V1264_003215</name>
</gene>
<dbReference type="Proteomes" id="UP001374579">
    <property type="component" value="Unassembled WGS sequence"/>
</dbReference>
<evidence type="ECO:0000256" key="2">
    <source>
        <dbReference type="SAM" id="Phobius"/>
    </source>
</evidence>
<keyword evidence="2" id="KW-1133">Transmembrane helix</keyword>
<feature type="transmembrane region" description="Helical" evidence="2">
    <location>
        <begin position="20"/>
        <end position="41"/>
    </location>
</feature>